<gene>
    <name evidence="6" type="ORF">KUCA_T00001782001</name>
</gene>
<sequence length="294" mass="32614">MASKIKAIRFWLKVVAAILALLLGATYGVIVSVILTLARKNNLAQWSTARFFYHLFSKLFNIKIVIDHPERLEKLPGILISNHQSELDIFMLGRVFPKKCVVTAKKQLKYVPFLGWFMSLSGTFFLDRSNREKALSTLHRALEELKSSEGGLFMFPEGTRSYATDPKLLPFKKGAFHLAVQAQIPIIPIAVSNTSTVYSPKTKTFSGGVINIKVLEPISTEGLTKEDVPHLVEKVQKQMDQAIQELGFSETTDGIIEAPLSPEVEIGTSVEPETETDANEETTLLAHLAKDSGN</sequence>
<keyword evidence="3 4" id="KW-0012">Acyltransferase</keyword>
<dbReference type="NCBIfam" id="TIGR00530">
    <property type="entry name" value="AGP_acyltrn"/>
    <property type="match status" value="1"/>
</dbReference>
<evidence type="ECO:0000256" key="3">
    <source>
        <dbReference type="ARBA" id="ARBA00023315"/>
    </source>
</evidence>
<keyword evidence="4" id="KW-0443">Lipid metabolism</keyword>
<dbReference type="SUPFAM" id="SSF69593">
    <property type="entry name" value="Glycerol-3-phosphate (1)-acyltransferase"/>
    <property type="match status" value="1"/>
</dbReference>
<protein>
    <recommendedName>
        <fullName evidence="4">1-acyl-sn-glycerol-3-phosphate acyltransferase</fullName>
        <ecNumber evidence="4">2.3.1.51</ecNumber>
    </recommendedName>
</protein>
<dbReference type="InterPro" id="IPR002123">
    <property type="entry name" value="Plipid/glycerol_acylTrfase"/>
</dbReference>
<dbReference type="GO" id="GO:0005783">
    <property type="term" value="C:endoplasmic reticulum"/>
    <property type="evidence" value="ECO:0007669"/>
    <property type="project" value="TreeGrafter"/>
</dbReference>
<keyword evidence="4" id="KW-0444">Lipid biosynthesis</keyword>
<evidence type="ECO:0000313" key="7">
    <source>
        <dbReference type="Proteomes" id="UP000019384"/>
    </source>
</evidence>
<organism evidence="6 7">
    <name type="scientific">Kuraishia capsulata CBS 1993</name>
    <dbReference type="NCBI Taxonomy" id="1382522"/>
    <lineage>
        <taxon>Eukaryota</taxon>
        <taxon>Fungi</taxon>
        <taxon>Dikarya</taxon>
        <taxon>Ascomycota</taxon>
        <taxon>Saccharomycotina</taxon>
        <taxon>Pichiomycetes</taxon>
        <taxon>Pichiales</taxon>
        <taxon>Pichiaceae</taxon>
        <taxon>Kuraishia</taxon>
    </lineage>
</organism>
<evidence type="ECO:0000256" key="2">
    <source>
        <dbReference type="ARBA" id="ARBA00022679"/>
    </source>
</evidence>
<dbReference type="GO" id="GO:0003841">
    <property type="term" value="F:1-acylglycerol-3-phosphate O-acyltransferase activity"/>
    <property type="evidence" value="ECO:0007669"/>
    <property type="project" value="UniProtKB-UniRule"/>
</dbReference>
<dbReference type="GO" id="GO:0016020">
    <property type="term" value="C:membrane"/>
    <property type="evidence" value="ECO:0007669"/>
    <property type="project" value="InterPro"/>
</dbReference>
<evidence type="ECO:0000313" key="6">
    <source>
        <dbReference type="EMBL" id="CDK25812.1"/>
    </source>
</evidence>
<dbReference type="OrthoDB" id="202234at2759"/>
<evidence type="ECO:0000256" key="4">
    <source>
        <dbReference type="RuleBase" id="RU361267"/>
    </source>
</evidence>
<feature type="domain" description="Phospholipid/glycerol acyltransferase" evidence="5">
    <location>
        <begin position="77"/>
        <end position="194"/>
    </location>
</feature>
<dbReference type="EC" id="2.3.1.51" evidence="4"/>
<dbReference type="Pfam" id="PF01553">
    <property type="entry name" value="Acyltransferase"/>
    <property type="match status" value="1"/>
</dbReference>
<evidence type="ECO:0000259" key="5">
    <source>
        <dbReference type="SMART" id="SM00563"/>
    </source>
</evidence>
<proteinExistence type="inferred from homology"/>
<reference evidence="6" key="1">
    <citation type="submission" date="2013-12" db="EMBL/GenBank/DDBJ databases">
        <authorList>
            <person name="Genoscope - CEA"/>
        </authorList>
    </citation>
    <scope>NUCLEOTIDE SEQUENCE</scope>
    <source>
        <strain evidence="6">CBS 1993</strain>
    </source>
</reference>
<dbReference type="GO" id="GO:0006654">
    <property type="term" value="P:phosphatidic acid biosynthetic process"/>
    <property type="evidence" value="ECO:0007669"/>
    <property type="project" value="TreeGrafter"/>
</dbReference>
<dbReference type="PANTHER" id="PTHR10434:SF11">
    <property type="entry name" value="1-ACYL-SN-GLYCEROL-3-PHOSPHATE ACYLTRANSFERASE"/>
    <property type="match status" value="1"/>
</dbReference>
<dbReference type="InterPro" id="IPR004552">
    <property type="entry name" value="AGP_acyltrans"/>
</dbReference>
<reference evidence="6" key="2">
    <citation type="submission" date="2014-02" db="EMBL/GenBank/DDBJ databases">
        <title>Complete DNA sequence of /Kuraishia capsulata/ illustrates novel genomic features among budding yeasts (/Saccharomycotina/).</title>
        <authorList>
            <person name="Morales L."/>
            <person name="Noel B."/>
            <person name="Porcel B."/>
            <person name="Marcet-Houben M."/>
            <person name="Hullo M-F."/>
            <person name="Sacerdot C."/>
            <person name="Tekaia F."/>
            <person name="Leh-Louis V."/>
            <person name="Despons L."/>
            <person name="Khanna V."/>
            <person name="Aury J-M."/>
            <person name="Barbe V."/>
            <person name="Couloux A."/>
            <person name="Labadie K."/>
            <person name="Pelletier E."/>
            <person name="Souciet J-L."/>
            <person name="Boekhout T."/>
            <person name="Gabaldon T."/>
            <person name="Wincker P."/>
            <person name="Dujon B."/>
        </authorList>
    </citation>
    <scope>NUCLEOTIDE SEQUENCE</scope>
    <source>
        <strain evidence="6">CBS 1993</strain>
    </source>
</reference>
<keyword evidence="4" id="KW-0594">Phospholipid biosynthesis</keyword>
<comment type="catalytic activity">
    <reaction evidence="4">
        <text>a 1-acyl-sn-glycero-3-phosphate + an acyl-CoA = a 1,2-diacyl-sn-glycero-3-phosphate + CoA</text>
        <dbReference type="Rhea" id="RHEA:19709"/>
        <dbReference type="ChEBI" id="CHEBI:57287"/>
        <dbReference type="ChEBI" id="CHEBI:57970"/>
        <dbReference type="ChEBI" id="CHEBI:58342"/>
        <dbReference type="ChEBI" id="CHEBI:58608"/>
        <dbReference type="EC" id="2.3.1.51"/>
    </reaction>
</comment>
<dbReference type="SMART" id="SM00563">
    <property type="entry name" value="PlsC"/>
    <property type="match status" value="1"/>
</dbReference>
<evidence type="ECO:0000256" key="1">
    <source>
        <dbReference type="ARBA" id="ARBA00008655"/>
    </source>
</evidence>
<dbReference type="STRING" id="1382522.W6MLR9"/>
<keyword evidence="4" id="KW-1208">Phospholipid metabolism</keyword>
<dbReference type="GeneID" id="34519211"/>
<name>W6MLR9_9ASCO</name>
<dbReference type="HOGENOM" id="CLU_027938_10_0_1"/>
<dbReference type="Proteomes" id="UP000019384">
    <property type="component" value="Unassembled WGS sequence"/>
</dbReference>
<accession>W6MLR9</accession>
<keyword evidence="7" id="KW-1185">Reference proteome</keyword>
<dbReference type="RefSeq" id="XP_022457823.1">
    <property type="nucleotide sequence ID" value="XM_022603998.1"/>
</dbReference>
<dbReference type="EMBL" id="HG793126">
    <property type="protein sequence ID" value="CDK25812.1"/>
    <property type="molecule type" value="Genomic_DNA"/>
</dbReference>
<dbReference type="CDD" id="cd07989">
    <property type="entry name" value="LPLAT_AGPAT-like"/>
    <property type="match status" value="1"/>
</dbReference>
<dbReference type="AlphaFoldDB" id="W6MLR9"/>
<dbReference type="GO" id="GO:0005811">
    <property type="term" value="C:lipid droplet"/>
    <property type="evidence" value="ECO:0007669"/>
    <property type="project" value="EnsemblFungi"/>
</dbReference>
<comment type="domain">
    <text evidence="4">The HXXXXD motif is essential for acyltransferase activity and may constitute the binding site for the phosphate moiety of the glycerol-3-phosphate.</text>
</comment>
<keyword evidence="2 4" id="KW-0808">Transferase</keyword>
<dbReference type="PANTHER" id="PTHR10434">
    <property type="entry name" value="1-ACYL-SN-GLYCEROL-3-PHOSPHATE ACYLTRANSFERASE"/>
    <property type="match status" value="1"/>
</dbReference>
<comment type="similarity">
    <text evidence="1 4">Belongs to the 1-acyl-sn-glycerol-3-phosphate acyltransferase family.</text>
</comment>